<organism evidence="8 9">
    <name type="scientific">Xenopus laevis</name>
    <name type="common">African clawed frog</name>
    <dbReference type="NCBI Taxonomy" id="8355"/>
    <lineage>
        <taxon>Eukaryota</taxon>
        <taxon>Metazoa</taxon>
        <taxon>Chordata</taxon>
        <taxon>Craniata</taxon>
        <taxon>Vertebrata</taxon>
        <taxon>Euteleostomi</taxon>
        <taxon>Amphibia</taxon>
        <taxon>Batrachia</taxon>
        <taxon>Anura</taxon>
        <taxon>Pipoidea</taxon>
        <taxon>Pipidae</taxon>
        <taxon>Xenopodinae</taxon>
        <taxon>Xenopus</taxon>
        <taxon>Xenopus</taxon>
    </lineage>
</organism>
<dbReference type="SMART" id="SM00360">
    <property type="entry name" value="RRM"/>
    <property type="match status" value="1"/>
</dbReference>
<dbReference type="CTD" id="108695997"/>
<dbReference type="CDD" id="cd12685">
    <property type="entry name" value="RRM_RBM20"/>
    <property type="match status" value="1"/>
</dbReference>
<dbReference type="InterPro" id="IPR000504">
    <property type="entry name" value="RRM_dom"/>
</dbReference>
<keyword evidence="4" id="KW-0862">Zinc</keyword>
<dbReference type="GeneID" id="108695997"/>
<accession>A0A1L8FI47</accession>
<keyword evidence="6" id="KW-0694">RNA-binding</keyword>
<dbReference type="InterPro" id="IPR034790">
    <property type="entry name" value="RBM20_RRM"/>
</dbReference>
<keyword evidence="3" id="KW-0863">Zinc-finger</keyword>
<feature type="compositionally biased region" description="Acidic residues" evidence="7">
    <location>
        <begin position="761"/>
        <end position="771"/>
    </location>
</feature>
<dbReference type="PROSITE" id="PS50171">
    <property type="entry name" value="ZF_MATRIN"/>
    <property type="match status" value="1"/>
</dbReference>
<dbReference type="PROSITE" id="PS50102">
    <property type="entry name" value="RRM"/>
    <property type="match status" value="1"/>
</dbReference>
<feature type="compositionally biased region" description="Polar residues" evidence="7">
    <location>
        <begin position="537"/>
        <end position="552"/>
    </location>
</feature>
<protein>
    <submittedName>
        <fullName evidence="9">RNA-binding protein 20 isoform X1</fullName>
    </submittedName>
</protein>
<keyword evidence="2" id="KW-0479">Metal-binding</keyword>
<dbReference type="GO" id="GO:0005634">
    <property type="term" value="C:nucleus"/>
    <property type="evidence" value="ECO:0000318"/>
    <property type="project" value="GO_Central"/>
</dbReference>
<feature type="region of interest" description="Disordered" evidence="7">
    <location>
        <begin position="511"/>
        <end position="596"/>
    </location>
</feature>
<dbReference type="KEGG" id="xla:108695997"/>
<feature type="compositionally biased region" description="Basic and acidic residues" evidence="7">
    <location>
        <begin position="877"/>
        <end position="899"/>
    </location>
</feature>
<evidence type="ECO:0000313" key="10">
    <source>
        <dbReference type="Xenbase" id="XB-GENE-17331589"/>
    </source>
</evidence>
<comment type="subcellular location">
    <subcellularLocation>
        <location evidence="1">Nucleus</location>
    </subcellularLocation>
</comment>
<dbReference type="InterPro" id="IPR000690">
    <property type="entry name" value="Matrin/U1-C_Znf_C2H2"/>
</dbReference>
<dbReference type="PaxDb" id="8355-A0A1L8FI47"/>
<evidence type="ECO:0000256" key="5">
    <source>
        <dbReference type="ARBA" id="ARBA00023242"/>
    </source>
</evidence>
<dbReference type="PANTHER" id="PTHR15592">
    <property type="entry name" value="MATRIN 3/NUCLEAR PROTEIN 220-RELATED"/>
    <property type="match status" value="1"/>
</dbReference>
<reference evidence="9" key="1">
    <citation type="submission" date="2025-08" db="UniProtKB">
        <authorList>
            <consortium name="RefSeq"/>
        </authorList>
    </citation>
    <scope>IDENTIFICATION</scope>
    <source>
        <strain evidence="9">J_2021</strain>
        <tissue evidence="9">Erythrocytes</tissue>
    </source>
</reference>
<evidence type="ECO:0000256" key="2">
    <source>
        <dbReference type="ARBA" id="ARBA00022723"/>
    </source>
</evidence>
<dbReference type="STRING" id="8355.A0A1L8FI47"/>
<feature type="compositionally biased region" description="Low complexity" evidence="7">
    <location>
        <begin position="526"/>
        <end position="536"/>
    </location>
</feature>
<name>A0A1L8FI47_XENLA</name>
<proteinExistence type="predicted"/>
<keyword evidence="8" id="KW-1185">Reference proteome</keyword>
<feature type="region of interest" description="Disordered" evidence="7">
    <location>
        <begin position="227"/>
        <end position="308"/>
    </location>
</feature>
<feature type="compositionally biased region" description="Polar residues" evidence="7">
    <location>
        <begin position="247"/>
        <end position="263"/>
    </location>
</feature>
<evidence type="ECO:0000313" key="9">
    <source>
        <dbReference type="RefSeq" id="XP_018080450.1"/>
    </source>
</evidence>
<dbReference type="AGR" id="Xenbase:XB-GENE-17331589"/>
<feature type="compositionally biased region" description="Polar residues" evidence="7">
    <location>
        <begin position="281"/>
        <end position="290"/>
    </location>
</feature>
<feature type="region of interest" description="Disordered" evidence="7">
    <location>
        <begin position="25"/>
        <end position="50"/>
    </location>
</feature>
<dbReference type="Bgee" id="108695997">
    <property type="expression patterns" value="Expressed in heart and 6 other cell types or tissues"/>
</dbReference>
<feature type="compositionally biased region" description="Basic and acidic residues" evidence="7">
    <location>
        <begin position="227"/>
        <end position="237"/>
    </location>
</feature>
<feature type="compositionally biased region" description="Basic and acidic residues" evidence="7">
    <location>
        <begin position="941"/>
        <end position="960"/>
    </location>
</feature>
<feature type="region of interest" description="Disordered" evidence="7">
    <location>
        <begin position="611"/>
        <end position="778"/>
    </location>
</feature>
<dbReference type="AlphaFoldDB" id="A0A1L8FI47"/>
<evidence type="ECO:0000256" key="6">
    <source>
        <dbReference type="PROSITE-ProRule" id="PRU00176"/>
    </source>
</evidence>
<feature type="compositionally biased region" description="Basic and acidic residues" evidence="7">
    <location>
        <begin position="571"/>
        <end position="596"/>
    </location>
</feature>
<dbReference type="RefSeq" id="XP_018080450.1">
    <property type="nucleotide sequence ID" value="XM_018224961.2"/>
</dbReference>
<dbReference type="InterPro" id="IPR003604">
    <property type="entry name" value="Matrin/U1-like-C_Znf_C2H2"/>
</dbReference>
<sequence length="1077" mass="119937">MAVAGGRGLAVASECVAVAMSRALEPRDPEQPGGNPHPPMTPNSAPFLDNNALSVSTQLGGGTANPLLPSPASLQLAQLQAQLTLQRIKLAHTAVTSNSAAAATVLNQVLSKVAMSQPFFNPLRNAAMIGAHSHAGMNPLGSALSNARLPPSGLPFSTHNSPLAPNHAHNVNSMQAFGKGGNKPVGFFPGSQAFASDTDPSGYHGLMLGSSVTGAASDGHYGPKHDHLPGFKKDFYDSHGQYRPQKGPNNQWESPRMWQSPSSHYEGRNELYNPEEPTPDTKFSPSSSPTFVRHNNGKIPNSTMKNLQPHELNDFHGITPQHLPHICTMCDKKVFNLKDWELHIKGRMHIQNMMSFSETMGLHPVSADGPVSSEFDPVSNEAVSYLQPGLAFSASTVGAKNKSAIGRVVHICNIPEGSCNENDVINLGLPFGKVTNYILMKSTNQAFLEMAYTEAAEAMVQFYQEKPAMINDEKLLIRMSKRYKELQLKKPGKNVDAVIYDIHSQRERDMFRDTDRYRNERERSRSPVSRSLSPRSHTPSFTSCSSTHSPLSASRAEWANGREAWDQSAYGRREEEREQGTWRDSGEEKKDRTDHWVHDRKHYSWQLDKQELDDRMDGPRGHREKYGNSHSSSRYKSRDGEYYRKEAKTKIEGMLQDTAEKSKRKDESRTREARVSSDDTSKKEIRETSPSREAEGSKEKEANKKQTDSPNKQPEEESAAKENAFKEKDEQKDETMDHNSVSPKHAETSEEPQAPIKQKEDEWESGSEVEGEPWYPTNMEELVTVDEVGEEDLIIEPDITELEEIVPVLPKDNGSCIQMCSHGICSIDLECSSRLTNSACSSPHEASIAMSCTSIRESASPESSCCGPNIPDVSLHSEQKSEELEQHEAATSLHEKESLAESSSSPNNSTNVQSSTYKEDNNLVNCMDLCKRKDVRDDANEKMRDIHTQEESCEKRERVSGHSVSSEVKSAKIQESESKERQSSPSWEQEDVFSELSIPLGVEFVVPRTGFFCKLCGIFYTSEETAKTSHCRSRVHYRNLQNYLSRLAEGCSGKNETENMIYQEDVGLVPQFEKNRP</sequence>
<keyword evidence="5" id="KW-0539">Nucleus</keyword>
<dbReference type="SMART" id="SM00451">
    <property type="entry name" value="ZnF_U1"/>
    <property type="match status" value="2"/>
</dbReference>
<dbReference type="OMA" id="PTRADWG"/>
<dbReference type="Proteomes" id="UP000186698">
    <property type="component" value="Chromosome 7L"/>
</dbReference>
<dbReference type="SUPFAM" id="SSF54928">
    <property type="entry name" value="RNA-binding domain, RBD"/>
    <property type="match status" value="1"/>
</dbReference>
<evidence type="ECO:0000256" key="3">
    <source>
        <dbReference type="ARBA" id="ARBA00022771"/>
    </source>
</evidence>
<feature type="compositionally biased region" description="Basic and acidic residues" evidence="7">
    <location>
        <begin position="611"/>
        <end position="627"/>
    </location>
</feature>
<feature type="compositionally biased region" description="Basic and acidic residues" evidence="7">
    <location>
        <begin position="511"/>
        <end position="525"/>
    </location>
</feature>
<gene>
    <name evidence="9 10" type="primary">rbm20.L</name>
</gene>
<dbReference type="Gene3D" id="3.30.70.330">
    <property type="match status" value="1"/>
</dbReference>
<evidence type="ECO:0000256" key="4">
    <source>
        <dbReference type="ARBA" id="ARBA00022833"/>
    </source>
</evidence>
<feature type="region of interest" description="Disordered" evidence="7">
    <location>
        <begin position="877"/>
        <end position="917"/>
    </location>
</feature>
<dbReference type="GO" id="GO:0003729">
    <property type="term" value="F:mRNA binding"/>
    <property type="evidence" value="ECO:0000318"/>
    <property type="project" value="GO_Central"/>
</dbReference>
<dbReference type="InterPro" id="IPR012677">
    <property type="entry name" value="Nucleotide-bd_a/b_plait_sf"/>
</dbReference>
<dbReference type="OrthoDB" id="8949749at2759"/>
<feature type="compositionally biased region" description="Basic and acidic residues" evidence="7">
    <location>
        <begin position="636"/>
        <end position="651"/>
    </location>
</feature>
<dbReference type="GO" id="GO:0008270">
    <property type="term" value="F:zinc ion binding"/>
    <property type="evidence" value="ECO:0007669"/>
    <property type="project" value="UniProtKB-KW"/>
</dbReference>
<evidence type="ECO:0000256" key="1">
    <source>
        <dbReference type="ARBA" id="ARBA00004123"/>
    </source>
</evidence>
<dbReference type="Xenbase" id="XB-GENE-17331589">
    <property type="gene designation" value="rbm20.L"/>
</dbReference>
<feature type="compositionally biased region" description="Basic and acidic residues" evidence="7">
    <location>
        <begin position="658"/>
        <end position="737"/>
    </location>
</feature>
<feature type="compositionally biased region" description="Basic and acidic residues" evidence="7">
    <location>
        <begin position="969"/>
        <end position="982"/>
    </location>
</feature>
<evidence type="ECO:0000256" key="7">
    <source>
        <dbReference type="SAM" id="MobiDB-lite"/>
    </source>
</evidence>
<dbReference type="GO" id="GO:0043484">
    <property type="term" value="P:regulation of RNA splicing"/>
    <property type="evidence" value="ECO:0000318"/>
    <property type="project" value="GO_Central"/>
</dbReference>
<feature type="region of interest" description="Disordered" evidence="7">
    <location>
        <begin position="941"/>
        <end position="988"/>
    </location>
</feature>
<feature type="compositionally biased region" description="Low complexity" evidence="7">
    <location>
        <begin position="900"/>
        <end position="915"/>
    </location>
</feature>
<evidence type="ECO:0000313" key="8">
    <source>
        <dbReference type="Proteomes" id="UP000186698"/>
    </source>
</evidence>
<dbReference type="InterPro" id="IPR035979">
    <property type="entry name" value="RBD_domain_sf"/>
</dbReference>